<name>A0A4R0N933_9SPHI</name>
<keyword evidence="4" id="KW-0732">Signal</keyword>
<dbReference type="SUPFAM" id="SSF56935">
    <property type="entry name" value="Porins"/>
    <property type="match status" value="1"/>
</dbReference>
<keyword evidence="2" id="KW-0472">Membrane</keyword>
<comment type="subcellular location">
    <subcellularLocation>
        <location evidence="1">Cell outer membrane</location>
    </subcellularLocation>
</comment>
<protein>
    <submittedName>
        <fullName evidence="5">Uncharacterized protein</fullName>
    </submittedName>
</protein>
<feature type="chain" id="PRO_5020598439" evidence="4">
    <location>
        <begin position="24"/>
        <end position="572"/>
    </location>
</feature>
<sequence length="572" mass="63443">MRLTKLIYTTLFFIAAGTLNTVAQDKKTTEKKTEEKKTEEKAVTEEIEVVRPYKPVLAEAVKLRRSPDLNDVKTYKAKFNYSLTDRKLELNSDINKLQAQQLAAEKETELINNYVKGAFGSASTTLAEAYINIGRDEALQAGAFFKHFGQSGSLNKQSANQQQLSAFGRSIGDLVTLSGRLNFQRNGLYFYGIDKANPTLNPNPEQQALSFLEAEGELVNKFTNDPDALSYAAKLNGYVWSDKFEAKESSIVLNGYLNKRISSLNLGLAASAEFGSTKDALTSVGNNLLRLNPYIKLQTNGVKINAGINFVQEFGTVSSTRIFPAVTADFTLIPDYLEIFGEVKGDVNRNSLKQLMDENPFLNSNIFIKNTIEKLSISGGIKGTGGPGFGYKARFYHKRIEDMPLFVNNFSSFNKFDVIYDFGTMKLTGIEGELSVQVSDALKWTGKLNFENYKPAAETQSWFKPQLRLSSDLMYAITKKISLNAAVALQDESKAKVYTAAPASPYLIPDLNNETVVTVKGFVDLGVGATYKINNKFSAFGRVNNLLNTKYSKYLHYEAIGMNIFGGVSYSF</sequence>
<dbReference type="GO" id="GO:0009279">
    <property type="term" value="C:cell outer membrane"/>
    <property type="evidence" value="ECO:0007669"/>
    <property type="project" value="UniProtKB-SubCell"/>
</dbReference>
<dbReference type="Gene3D" id="2.40.170.20">
    <property type="entry name" value="TonB-dependent receptor, beta-barrel domain"/>
    <property type="match status" value="1"/>
</dbReference>
<dbReference type="EMBL" id="SJSM01000005">
    <property type="protein sequence ID" value="TCC96688.1"/>
    <property type="molecule type" value="Genomic_DNA"/>
</dbReference>
<organism evidence="5 6">
    <name type="scientific">Pedobacter hiemivivus</name>
    <dbReference type="NCBI Taxonomy" id="2530454"/>
    <lineage>
        <taxon>Bacteria</taxon>
        <taxon>Pseudomonadati</taxon>
        <taxon>Bacteroidota</taxon>
        <taxon>Sphingobacteriia</taxon>
        <taxon>Sphingobacteriales</taxon>
        <taxon>Sphingobacteriaceae</taxon>
        <taxon>Pedobacter</taxon>
    </lineage>
</organism>
<evidence type="ECO:0000256" key="3">
    <source>
        <dbReference type="ARBA" id="ARBA00023237"/>
    </source>
</evidence>
<reference evidence="5 6" key="1">
    <citation type="submission" date="2019-02" db="EMBL/GenBank/DDBJ databases">
        <title>Pedobacter sp. RP-3-8 sp. nov., isolated from Arctic soil.</title>
        <authorList>
            <person name="Dahal R.H."/>
        </authorList>
    </citation>
    <scope>NUCLEOTIDE SEQUENCE [LARGE SCALE GENOMIC DNA]</scope>
    <source>
        <strain evidence="5 6">RP-3-8</strain>
    </source>
</reference>
<gene>
    <name evidence="5" type="ORF">EZ444_12030</name>
</gene>
<evidence type="ECO:0000313" key="6">
    <source>
        <dbReference type="Proteomes" id="UP000291117"/>
    </source>
</evidence>
<dbReference type="Proteomes" id="UP000291117">
    <property type="component" value="Unassembled WGS sequence"/>
</dbReference>
<dbReference type="InterPro" id="IPR036942">
    <property type="entry name" value="Beta-barrel_TonB_sf"/>
</dbReference>
<evidence type="ECO:0000256" key="4">
    <source>
        <dbReference type="SAM" id="SignalP"/>
    </source>
</evidence>
<dbReference type="RefSeq" id="WP_131609097.1">
    <property type="nucleotide sequence ID" value="NZ_SJSM01000005.1"/>
</dbReference>
<feature type="signal peptide" evidence="4">
    <location>
        <begin position="1"/>
        <end position="23"/>
    </location>
</feature>
<dbReference type="AlphaFoldDB" id="A0A4R0N933"/>
<evidence type="ECO:0000256" key="2">
    <source>
        <dbReference type="ARBA" id="ARBA00023136"/>
    </source>
</evidence>
<evidence type="ECO:0000256" key="1">
    <source>
        <dbReference type="ARBA" id="ARBA00004442"/>
    </source>
</evidence>
<dbReference type="OrthoDB" id="1264254at2"/>
<keyword evidence="6" id="KW-1185">Reference proteome</keyword>
<keyword evidence="3" id="KW-0998">Cell outer membrane</keyword>
<proteinExistence type="predicted"/>
<comment type="caution">
    <text evidence="5">The sequence shown here is derived from an EMBL/GenBank/DDBJ whole genome shotgun (WGS) entry which is preliminary data.</text>
</comment>
<evidence type="ECO:0000313" key="5">
    <source>
        <dbReference type="EMBL" id="TCC96688.1"/>
    </source>
</evidence>
<accession>A0A4R0N933</accession>